<dbReference type="AlphaFoldDB" id="A0A975FMR6"/>
<dbReference type="EMBL" id="CP071696">
    <property type="protein sequence ID" value="QTX04754.1"/>
    <property type="molecule type" value="Genomic_DNA"/>
</dbReference>
<sequence length="146" mass="15745">MKHSITAVVIGALCLLTGMVGCSDGRGDRSAACFAYVHYETIQDAARESELIGRATIPANDDDRQDNVIQVVVEDVRKGSPQVIGMSVSIHLKDDCTQSSTMKMPSIPGGEVILLLVPTRDGEWRPINPTQGILSFNSSLYESLVP</sequence>
<dbReference type="PROSITE" id="PS51257">
    <property type="entry name" value="PROKAR_LIPOPROTEIN"/>
    <property type="match status" value="1"/>
</dbReference>
<evidence type="ECO:0008006" key="3">
    <source>
        <dbReference type="Google" id="ProtNLM"/>
    </source>
</evidence>
<protein>
    <recommendedName>
        <fullName evidence="3">Lipoprotein</fullName>
    </recommendedName>
</protein>
<proteinExistence type="predicted"/>
<evidence type="ECO:0000313" key="1">
    <source>
        <dbReference type="EMBL" id="QTX04754.1"/>
    </source>
</evidence>
<dbReference type="RefSeq" id="WP_210898680.1">
    <property type="nucleotide sequence ID" value="NZ_CP071696.1"/>
</dbReference>
<name>A0A975FMR6_9MICO</name>
<dbReference type="Proteomes" id="UP000671914">
    <property type="component" value="Chromosome"/>
</dbReference>
<accession>A0A975FMR6</accession>
<dbReference type="KEGG" id="aarc:G127AT_00275"/>
<evidence type="ECO:0000313" key="2">
    <source>
        <dbReference type="Proteomes" id="UP000671914"/>
    </source>
</evidence>
<gene>
    <name evidence="1" type="ORF">G127AT_00275</name>
</gene>
<organism evidence="1 2">
    <name type="scientific">Agromyces archimandritae</name>
    <dbReference type="NCBI Taxonomy" id="2781962"/>
    <lineage>
        <taxon>Bacteria</taxon>
        <taxon>Bacillati</taxon>
        <taxon>Actinomycetota</taxon>
        <taxon>Actinomycetes</taxon>
        <taxon>Micrococcales</taxon>
        <taxon>Microbacteriaceae</taxon>
        <taxon>Agromyces</taxon>
    </lineage>
</organism>
<reference evidence="1" key="1">
    <citation type="submission" date="2021-03" db="EMBL/GenBank/DDBJ databases">
        <title>Agromyces archimandritus sp. nov., isolated from the cockroach Archimandrita tessellata.</title>
        <authorList>
            <person name="Guzman J."/>
            <person name="Ortuzar M."/>
            <person name="Poehlein A."/>
            <person name="Daniel R."/>
            <person name="Trujillo M."/>
            <person name="Vilcinskas A."/>
        </authorList>
    </citation>
    <scope>NUCLEOTIDE SEQUENCE</scope>
    <source>
        <strain evidence="1">G127AT</strain>
    </source>
</reference>
<keyword evidence="2" id="KW-1185">Reference proteome</keyword>